<dbReference type="EMBL" id="CP136896">
    <property type="protein sequence ID" value="WOL15332.1"/>
    <property type="molecule type" value="Genomic_DNA"/>
</dbReference>
<keyword evidence="4" id="KW-0539">Nucleus</keyword>
<feature type="region of interest" description="Disordered" evidence="5">
    <location>
        <begin position="990"/>
        <end position="1020"/>
    </location>
</feature>
<feature type="region of interest" description="Disordered" evidence="5">
    <location>
        <begin position="31"/>
        <end position="58"/>
    </location>
</feature>
<feature type="domain" description="HTH myb-type" evidence="7">
    <location>
        <begin position="484"/>
        <end position="532"/>
    </location>
</feature>
<keyword evidence="3" id="KW-0804">Transcription</keyword>
<feature type="region of interest" description="Disordered" evidence="5">
    <location>
        <begin position="814"/>
        <end position="851"/>
    </location>
</feature>
<gene>
    <name evidence="8" type="ORF">Cni_G24113</name>
</gene>
<dbReference type="GO" id="GO:0042796">
    <property type="term" value="P:snRNA transcription by RNA polymerase III"/>
    <property type="evidence" value="ECO:0007669"/>
    <property type="project" value="TreeGrafter"/>
</dbReference>
<feature type="domain" description="Myb-like" evidence="6">
    <location>
        <begin position="375"/>
        <end position="427"/>
    </location>
</feature>
<feature type="domain" description="Myb-like" evidence="6">
    <location>
        <begin position="481"/>
        <end position="532"/>
    </location>
</feature>
<dbReference type="GO" id="GO:0001006">
    <property type="term" value="F:RNA polymerase III type 3 promoter sequence-specific DNA binding"/>
    <property type="evidence" value="ECO:0007669"/>
    <property type="project" value="TreeGrafter"/>
</dbReference>
<dbReference type="SMART" id="SM00717">
    <property type="entry name" value="SANT"/>
    <property type="match status" value="5"/>
</dbReference>
<feature type="domain" description="Myb-like" evidence="6">
    <location>
        <begin position="428"/>
        <end position="479"/>
    </location>
</feature>
<dbReference type="PANTHER" id="PTHR46621">
    <property type="entry name" value="SNRNA-ACTIVATING PROTEIN COMPLEX SUBUNIT 4"/>
    <property type="match status" value="1"/>
</dbReference>
<evidence type="ECO:0000256" key="5">
    <source>
        <dbReference type="SAM" id="MobiDB-lite"/>
    </source>
</evidence>
<evidence type="ECO:0000259" key="7">
    <source>
        <dbReference type="PROSITE" id="PS51294"/>
    </source>
</evidence>
<evidence type="ECO:0000256" key="2">
    <source>
        <dbReference type="ARBA" id="ARBA00023125"/>
    </source>
</evidence>
<dbReference type="InterPro" id="IPR051575">
    <property type="entry name" value="Myb-like_DNA-bd"/>
</dbReference>
<feature type="region of interest" description="Disordered" evidence="5">
    <location>
        <begin position="898"/>
        <end position="929"/>
    </location>
</feature>
<evidence type="ECO:0000256" key="1">
    <source>
        <dbReference type="ARBA" id="ARBA00023015"/>
    </source>
</evidence>
<dbReference type="PROSITE" id="PS50090">
    <property type="entry name" value="MYB_LIKE"/>
    <property type="match status" value="4"/>
</dbReference>
<keyword evidence="2" id="KW-0238">DNA-binding</keyword>
<protein>
    <submittedName>
        <fullName evidence="8">snRNA-activating protein complex subunit 4-like isoform X1</fullName>
    </submittedName>
</protein>
<keyword evidence="9" id="KW-1185">Reference proteome</keyword>
<dbReference type="AlphaFoldDB" id="A0AAQ3L1V1"/>
<feature type="region of interest" description="Disordered" evidence="5">
    <location>
        <begin position="948"/>
        <end position="967"/>
    </location>
</feature>
<evidence type="ECO:0000313" key="8">
    <source>
        <dbReference type="EMBL" id="WOL15332.1"/>
    </source>
</evidence>
<evidence type="ECO:0000313" key="9">
    <source>
        <dbReference type="Proteomes" id="UP001327560"/>
    </source>
</evidence>
<proteinExistence type="predicted"/>
<feature type="domain" description="HTH myb-type" evidence="7">
    <location>
        <begin position="533"/>
        <end position="587"/>
    </location>
</feature>
<dbReference type="GO" id="GO:0019185">
    <property type="term" value="C:snRNA-activating protein complex"/>
    <property type="evidence" value="ECO:0007669"/>
    <property type="project" value="TreeGrafter"/>
</dbReference>
<dbReference type="PANTHER" id="PTHR46621:SF1">
    <property type="entry name" value="SNRNA-ACTIVATING PROTEIN COMPLEX SUBUNIT 4"/>
    <property type="match status" value="1"/>
</dbReference>
<dbReference type="FunFam" id="1.10.10.60:FF:000016">
    <property type="entry name" value="Transcriptional activator Myb isoform A"/>
    <property type="match status" value="1"/>
</dbReference>
<name>A0AAQ3L1V1_9LILI</name>
<dbReference type="GO" id="GO:0000978">
    <property type="term" value="F:RNA polymerase II cis-regulatory region sequence-specific DNA binding"/>
    <property type="evidence" value="ECO:0007669"/>
    <property type="project" value="TreeGrafter"/>
</dbReference>
<feature type="compositionally biased region" description="Low complexity" evidence="5">
    <location>
        <begin position="31"/>
        <end position="42"/>
    </location>
</feature>
<dbReference type="Proteomes" id="UP001327560">
    <property type="component" value="Chromosome 7"/>
</dbReference>
<dbReference type="GO" id="GO:0042795">
    <property type="term" value="P:snRNA transcription by RNA polymerase II"/>
    <property type="evidence" value="ECO:0007669"/>
    <property type="project" value="TreeGrafter"/>
</dbReference>
<dbReference type="SUPFAM" id="SSF46689">
    <property type="entry name" value="Homeodomain-like"/>
    <property type="match status" value="3"/>
</dbReference>
<dbReference type="InterPro" id="IPR009057">
    <property type="entry name" value="Homeodomain-like_sf"/>
</dbReference>
<evidence type="ECO:0000256" key="3">
    <source>
        <dbReference type="ARBA" id="ARBA00023163"/>
    </source>
</evidence>
<dbReference type="Gene3D" id="1.10.10.60">
    <property type="entry name" value="Homeodomain-like"/>
    <property type="match status" value="5"/>
</dbReference>
<evidence type="ECO:0000256" key="4">
    <source>
        <dbReference type="ARBA" id="ARBA00023242"/>
    </source>
</evidence>
<dbReference type="InterPro" id="IPR001005">
    <property type="entry name" value="SANT/Myb"/>
</dbReference>
<reference evidence="8 9" key="1">
    <citation type="submission" date="2023-10" db="EMBL/GenBank/DDBJ databases">
        <title>Chromosome-scale genome assembly provides insights into flower coloration mechanisms of Canna indica.</title>
        <authorList>
            <person name="Li C."/>
        </authorList>
    </citation>
    <scope>NUCLEOTIDE SEQUENCE [LARGE SCALE GENOMIC DNA]</scope>
    <source>
        <tissue evidence="8">Flower</tissue>
    </source>
</reference>
<evidence type="ECO:0000259" key="6">
    <source>
        <dbReference type="PROSITE" id="PS50090"/>
    </source>
</evidence>
<dbReference type="CDD" id="cd00167">
    <property type="entry name" value="SANT"/>
    <property type="match status" value="3"/>
</dbReference>
<feature type="region of interest" description="Disordered" evidence="5">
    <location>
        <begin position="639"/>
        <end position="683"/>
    </location>
</feature>
<sequence length="1111" mass="124307">MVSSSSSESDRDLEADMEALRRARMLTGADVADVGAAGSVGDSDSDSDYGTDSSGSEDLGLLHRLKERFSLPSPGMDSSAIVMPLSAIPPPELDDEDDFETLRAIQRRFTQYESDSLSGKSEKIVEDPAVFANDDLCGPTTPNRPAEFTKEHVHKLLDQESCNSDVGDLESSKFPKSAQNFFDAIKKNRSCQKFIRRKLIEIDAKIEKNKELKERVKCLMDFQVACRRNVTNTICQKKDPRLTLISAKIPMPEKSSKANLKKVPPLCLGPRENSHVSNYRVVLERFPISLHKQPWSKTEIDNLTKGIKQQYQEMLILNSMNMGSDTECITDSLLEFTPEVIRSFIPSVNWNRLASMYVTGRSGAECEVRWLNCEDPMINHDPWTAMEDKKLLFIVQERGIYNWIDISVALGTDRTPFQCLVRYQRSLNPHIINKDWTEEEDAKLCAAVENYGKKNWQMVASCLEGRTGTQCSNRWYKTLNPERKKVGRWSVDEDKRLKVAVMLFGGKNWDKIACFTPGRTQVQCRERWLNCLDPALNLEPWTEEEDAKLLNAIAVHGNCWSKIADCIPPRTDNQCRRRWKILFPGEVKRLQAAARIKKTALISNFVDRESERPAIGPDDFTQLAMIENIDGAEVRKKKLSNNLPKKSGINRKRVKEDSKLSNYLPKKSRTKPRRVKEDSKTVPSELTLPADVESNSFPGLGMMSGSICKRPRSNIPKNSRVKCIKKNREKLTEYCMINASSNVAPVNMPHASAVSLSAEVSKGNENTMAKTLSEDQQNSSIGSRIPIAENSTTDHITLSAVDISSDDLPLAFYMNTNSNPNNRRKRKKESVANEMRKGKRRKESRPMDVNQPLMSKAEAERSLKENFTVNNIVNPSTELVPADVHLLLDANASKAMESISNPCKTTKRKRQSAKSRPQDTLAGENGSSRLLVSEKDSAVGMIPCSQRTRDMDTSRAMSGGGATSAVADDNDDSSFLSTFYKKAKRKRQRIISEKDAQASAGSSEIRATNGGGGGGDDDGGGDDNDSSLLVLFYQKAKRKRQSLVTEQNTKAAVGSSKLLKFVFSKLELLLLPQINWKPAKNSISPRFQLLSQFDSIKDVGLLYGMIGELHI</sequence>
<keyword evidence="1" id="KW-0805">Transcription regulation</keyword>
<accession>A0AAQ3L1V1</accession>
<feature type="domain" description="Myb-like" evidence="6">
    <location>
        <begin position="533"/>
        <end position="583"/>
    </location>
</feature>
<organism evidence="8 9">
    <name type="scientific">Canna indica</name>
    <name type="common">Indian-shot</name>
    <dbReference type="NCBI Taxonomy" id="4628"/>
    <lineage>
        <taxon>Eukaryota</taxon>
        <taxon>Viridiplantae</taxon>
        <taxon>Streptophyta</taxon>
        <taxon>Embryophyta</taxon>
        <taxon>Tracheophyta</taxon>
        <taxon>Spermatophyta</taxon>
        <taxon>Magnoliopsida</taxon>
        <taxon>Liliopsida</taxon>
        <taxon>Zingiberales</taxon>
        <taxon>Cannaceae</taxon>
        <taxon>Canna</taxon>
    </lineage>
</organism>
<dbReference type="Pfam" id="PF00249">
    <property type="entry name" value="Myb_DNA-binding"/>
    <property type="match status" value="4"/>
</dbReference>
<dbReference type="PROSITE" id="PS51294">
    <property type="entry name" value="HTH_MYB"/>
    <property type="match status" value="3"/>
</dbReference>
<feature type="domain" description="HTH myb-type" evidence="7">
    <location>
        <begin position="428"/>
        <end position="483"/>
    </location>
</feature>
<dbReference type="InterPro" id="IPR017930">
    <property type="entry name" value="Myb_dom"/>
</dbReference>